<dbReference type="Proteomes" id="UP000186955">
    <property type="component" value="Unassembled WGS sequence"/>
</dbReference>
<sequence>MSFAAPIASTFFSRIFRPFSTSAPILSVTPESQARNMSTTTEKATVAAGCFWGVEHLFRKHFGNGKGLLDAKVGYSGGQASSPSYRAVCSGDTGHAEALQISFDPSVVSYRQLLEFFYRMHDATTLNRQGGDIGTQYRSVIFTHGEEQQKIAEEITDKVSKEWYKKPVSTQVVPAGQWWDAEEYHQLYLNKNPAGYECPAHSVSHLNSSTQTLKMSQTGVMSPSLRVWLVPIFIALLGWFLIPRYNDHKAIELLLANNRSALLLASTPQGLLDIDDALVSESNPARTDGTFDHERCARLHNYLVAYGWMTAHEREFDDLHELLSRPSFLELERGQLPMHRFNPELISFMQSIIDPDYKDGLFYWVSDVDMSLADWIFFQEEENFMANKERFVILHASWVEIGSHNVGLVFDQKRNQAAMPIVMENLDSILPVKDHLDMWFPLETMLTNWIHMLRIGKVTASPAEKEYPTAVERLGSWTWHSYSATQVDSAVVAMDRLSAAIEARMSSKSLLTVSRESPLLSDAELDAASVAEECFIRSVLTRVKTPRFKFIAPGLEVPHDASAFAARQKFTDVPRYLDPDWGRIAPPVLIFANTKRTIHFNEEIRWLFFKHHDPIPYTDRDRIPVGLYSEFTHRGEYDVAEEGFRLLLPFTFRPDWNKEGARKSDGSLVSRASVSELFQFGYHPFGGEWRPQRFEKLMDRWRELVESGVWRVGKNGVKGGIDKFQDADYGHWRDYWIPPDW</sequence>
<evidence type="ECO:0000256" key="4">
    <source>
        <dbReference type="ARBA" id="ARBA00030643"/>
    </source>
</evidence>
<protein>
    <recommendedName>
        <fullName evidence="2">peptide-methionine (S)-S-oxide reductase</fullName>
        <ecNumber evidence="2">1.8.4.11</ecNumber>
    </recommendedName>
    <alternativeName>
        <fullName evidence="4">Peptide-methionine (S)-S-oxide reductase</fullName>
    </alternativeName>
</protein>
<dbReference type="EMBL" id="MNBE01000756">
    <property type="protein sequence ID" value="OKO90851.1"/>
    <property type="molecule type" value="Genomic_DNA"/>
</dbReference>
<evidence type="ECO:0000256" key="1">
    <source>
        <dbReference type="ARBA" id="ARBA00005591"/>
    </source>
</evidence>
<evidence type="ECO:0000256" key="5">
    <source>
        <dbReference type="ARBA" id="ARBA00047806"/>
    </source>
</evidence>
<evidence type="ECO:0000256" key="3">
    <source>
        <dbReference type="ARBA" id="ARBA00023002"/>
    </source>
</evidence>
<dbReference type="Pfam" id="PF01625">
    <property type="entry name" value="PMSR"/>
    <property type="match status" value="1"/>
</dbReference>
<accession>A0A1Q5SS66</accession>
<dbReference type="InterPro" id="IPR002569">
    <property type="entry name" value="Met_Sox_Rdtase_MsrA_dom"/>
</dbReference>
<evidence type="ECO:0000256" key="2">
    <source>
        <dbReference type="ARBA" id="ARBA00012502"/>
    </source>
</evidence>
<evidence type="ECO:0000259" key="7">
    <source>
        <dbReference type="Pfam" id="PF01625"/>
    </source>
</evidence>
<dbReference type="EC" id="1.8.4.11" evidence="2"/>
<gene>
    <name evidence="8" type="ORF">PENSUB_13152</name>
</gene>
<dbReference type="STRING" id="1316194.A0A1Q5SS66"/>
<reference evidence="8 9" key="1">
    <citation type="submission" date="2016-10" db="EMBL/GenBank/DDBJ databases">
        <title>Genome sequence of the ascomycete fungus Penicillium subrubescens.</title>
        <authorList>
            <person name="De Vries R.P."/>
            <person name="Peng M."/>
            <person name="Dilokpimol A."/>
            <person name="Hilden K."/>
            <person name="Makela M.R."/>
            <person name="Grigoriev I."/>
            <person name="Riley R."/>
            <person name="Granchi Z."/>
        </authorList>
    </citation>
    <scope>NUCLEOTIDE SEQUENCE [LARGE SCALE GENOMIC DNA]</scope>
    <source>
        <strain evidence="8 9">CBS 132785</strain>
    </source>
</reference>
<dbReference type="NCBIfam" id="TIGR00401">
    <property type="entry name" value="msrA"/>
    <property type="match status" value="1"/>
</dbReference>
<comment type="catalytic activity">
    <reaction evidence="5">
        <text>L-methionyl-[protein] + [thioredoxin]-disulfide + H2O = L-methionyl-(S)-S-oxide-[protein] + [thioredoxin]-dithiol</text>
        <dbReference type="Rhea" id="RHEA:14217"/>
        <dbReference type="Rhea" id="RHEA-COMP:10698"/>
        <dbReference type="Rhea" id="RHEA-COMP:10700"/>
        <dbReference type="Rhea" id="RHEA-COMP:12313"/>
        <dbReference type="Rhea" id="RHEA-COMP:12315"/>
        <dbReference type="ChEBI" id="CHEBI:15377"/>
        <dbReference type="ChEBI" id="CHEBI:16044"/>
        <dbReference type="ChEBI" id="CHEBI:29950"/>
        <dbReference type="ChEBI" id="CHEBI:44120"/>
        <dbReference type="ChEBI" id="CHEBI:50058"/>
        <dbReference type="EC" id="1.8.4.11"/>
    </reaction>
</comment>
<dbReference type="AlphaFoldDB" id="A0A1Q5SS66"/>
<keyword evidence="9" id="KW-1185">Reference proteome</keyword>
<dbReference type="InterPro" id="IPR036509">
    <property type="entry name" value="Met_Sox_Rdtase_MsrA_sf"/>
</dbReference>
<evidence type="ECO:0000313" key="8">
    <source>
        <dbReference type="EMBL" id="OKO90851.1"/>
    </source>
</evidence>
<keyword evidence="3" id="KW-0560">Oxidoreductase</keyword>
<comment type="catalytic activity">
    <reaction evidence="6">
        <text>[thioredoxin]-disulfide + L-methionine + H2O = L-methionine (S)-S-oxide + [thioredoxin]-dithiol</text>
        <dbReference type="Rhea" id="RHEA:19993"/>
        <dbReference type="Rhea" id="RHEA-COMP:10698"/>
        <dbReference type="Rhea" id="RHEA-COMP:10700"/>
        <dbReference type="ChEBI" id="CHEBI:15377"/>
        <dbReference type="ChEBI" id="CHEBI:29950"/>
        <dbReference type="ChEBI" id="CHEBI:50058"/>
        <dbReference type="ChEBI" id="CHEBI:57844"/>
        <dbReference type="ChEBI" id="CHEBI:58772"/>
        <dbReference type="EC" id="1.8.4.11"/>
    </reaction>
</comment>
<feature type="domain" description="Peptide methionine sulphoxide reductase MsrA" evidence="7">
    <location>
        <begin position="43"/>
        <end position="198"/>
    </location>
</feature>
<name>A0A1Q5SS66_9EURO</name>
<dbReference type="GO" id="GO:0034599">
    <property type="term" value="P:cellular response to oxidative stress"/>
    <property type="evidence" value="ECO:0007669"/>
    <property type="project" value="UniProtKB-ARBA"/>
</dbReference>
<dbReference type="HAMAP" id="MF_01401">
    <property type="entry name" value="MsrA"/>
    <property type="match status" value="1"/>
</dbReference>
<comment type="caution">
    <text evidence="8">The sequence shown here is derived from an EMBL/GenBank/DDBJ whole genome shotgun (WGS) entry which is preliminary data.</text>
</comment>
<organism evidence="8 9">
    <name type="scientific">Penicillium subrubescens</name>
    <dbReference type="NCBI Taxonomy" id="1316194"/>
    <lineage>
        <taxon>Eukaryota</taxon>
        <taxon>Fungi</taxon>
        <taxon>Dikarya</taxon>
        <taxon>Ascomycota</taxon>
        <taxon>Pezizomycotina</taxon>
        <taxon>Eurotiomycetes</taxon>
        <taxon>Eurotiomycetidae</taxon>
        <taxon>Eurotiales</taxon>
        <taxon>Aspergillaceae</taxon>
        <taxon>Penicillium</taxon>
    </lineage>
</organism>
<proteinExistence type="inferred from homology"/>
<dbReference type="PANTHER" id="PTHR43774:SF1">
    <property type="entry name" value="PEPTIDE METHIONINE SULFOXIDE REDUCTASE MSRA 2"/>
    <property type="match status" value="1"/>
</dbReference>
<comment type="similarity">
    <text evidence="1">Belongs to the MsrA Met sulfoxide reductase family.</text>
</comment>
<dbReference type="SUPFAM" id="SSF55068">
    <property type="entry name" value="Peptide methionine sulfoxide reductase"/>
    <property type="match status" value="1"/>
</dbReference>
<dbReference type="PANTHER" id="PTHR43774">
    <property type="entry name" value="PEPTIDE METHIONINE SULFOXIDE REDUCTASE"/>
    <property type="match status" value="1"/>
</dbReference>
<dbReference type="GO" id="GO:0008113">
    <property type="term" value="F:peptide-methionine (S)-S-oxide reductase activity"/>
    <property type="evidence" value="ECO:0007669"/>
    <property type="project" value="UniProtKB-EC"/>
</dbReference>
<evidence type="ECO:0000313" key="9">
    <source>
        <dbReference type="Proteomes" id="UP000186955"/>
    </source>
</evidence>
<evidence type="ECO:0000256" key="6">
    <source>
        <dbReference type="ARBA" id="ARBA00048782"/>
    </source>
</evidence>
<dbReference type="Gene3D" id="3.30.1060.10">
    <property type="entry name" value="Peptide methionine sulphoxide reductase MsrA"/>
    <property type="match status" value="1"/>
</dbReference>
<dbReference type="FunFam" id="3.30.1060.10:FF:000006">
    <property type="entry name" value="Peptide methionine sulfoxide reductase"/>
    <property type="match status" value="1"/>
</dbReference>